<evidence type="ECO:0000256" key="1">
    <source>
        <dbReference type="ARBA" id="ARBA00004127"/>
    </source>
</evidence>
<feature type="transmembrane region" description="Helical" evidence="7">
    <location>
        <begin position="260"/>
        <end position="281"/>
    </location>
</feature>
<dbReference type="Pfam" id="PF02487">
    <property type="entry name" value="CLN3"/>
    <property type="match status" value="1"/>
</dbReference>
<keyword evidence="5 7" id="KW-1133">Transmembrane helix</keyword>
<comment type="subcellular location">
    <subcellularLocation>
        <location evidence="1">Endomembrane system</location>
        <topology evidence="1">Multi-pass membrane protein</topology>
    </subcellularLocation>
    <subcellularLocation>
        <location evidence="7">Lysosome membrane</location>
        <topology evidence="7">Multi-pass membrane protein</topology>
    </subcellularLocation>
</comment>
<keyword evidence="10" id="KW-1185">Reference proteome</keyword>
<feature type="transmembrane region" description="Helical" evidence="7">
    <location>
        <begin position="193"/>
        <end position="211"/>
    </location>
</feature>
<feature type="transmembrane region" description="Helical" evidence="7">
    <location>
        <begin position="44"/>
        <end position="67"/>
    </location>
</feature>
<evidence type="ECO:0000256" key="2">
    <source>
        <dbReference type="ARBA" id="ARBA00007467"/>
    </source>
</evidence>
<dbReference type="PANTHER" id="PTHR10981">
    <property type="entry name" value="BATTENIN"/>
    <property type="match status" value="1"/>
</dbReference>
<accession>A0ABN8MAQ2</accession>
<comment type="caution">
    <text evidence="9">The sequence shown here is derived from an EMBL/GenBank/DDBJ whole genome shotgun (WGS) entry which is preliminary data.</text>
</comment>
<dbReference type="PRINTS" id="PR01315">
    <property type="entry name" value="BATTENIN"/>
</dbReference>
<sequence>MMTEVPTSEEEFSSSFSDTDSETSHPEIWTANERNKRSRETTPNCSMVFFILGVSLTAPFITFVSAAEDVLAGTDNATGLVIIALTAPSLVLKIASLCFREVSHVARMFLVSAFIIVGQLCAVFITHIGGRFAGICLVSVGTGIGEVSLFMQAAKKLEEVALCSFIIGTGVGGVLGASLYVGLTVWATVDPRTAIIVSAIWPPIFLFTFVASRGNLHLFRYSQTAEFFPRIQQRKFEIDCRLSPRWKERLRTVWNSSHHMLMLFLVYFSEYIILSAILSTLIFEGVGVGPEFVPRGHFEHYVLSTMVGEFLGRTFISMLRTVSPGFFFTSGPVLALLPLAETIFLILATWYQLISQVWVIWLLCFILGTACGMIFSNSYHIIARRFISHHVIFSITLTSILETAGILTAGLLGIHVEKTLREHCLHHFGNKSDCLTRSKDSSFWEYGNRFNSDGKTALIL</sequence>
<keyword evidence="4 7" id="KW-0812">Transmembrane</keyword>
<keyword evidence="3" id="KW-0813">Transport</keyword>
<feature type="transmembrane region" description="Helical" evidence="7">
    <location>
        <begin position="79"/>
        <end position="99"/>
    </location>
</feature>
<keyword evidence="6 7" id="KW-0472">Membrane</keyword>
<proteinExistence type="inferred from homology"/>
<feature type="transmembrane region" description="Helical" evidence="7">
    <location>
        <begin position="106"/>
        <end position="126"/>
    </location>
</feature>
<dbReference type="InterPro" id="IPR003492">
    <property type="entry name" value="Battenin_disease_Cln3"/>
</dbReference>
<gene>
    <name evidence="9" type="ORF">PEVE_00025035</name>
</gene>
<feature type="transmembrane region" description="Helical" evidence="7">
    <location>
        <begin position="132"/>
        <end position="150"/>
    </location>
</feature>
<protein>
    <recommendedName>
        <fullName evidence="7">Battenin</fullName>
    </recommendedName>
</protein>
<dbReference type="Proteomes" id="UP001159427">
    <property type="component" value="Unassembled WGS sequence"/>
</dbReference>
<dbReference type="SUPFAM" id="SSF103473">
    <property type="entry name" value="MFS general substrate transporter"/>
    <property type="match status" value="1"/>
</dbReference>
<feature type="transmembrane region" description="Helical" evidence="7">
    <location>
        <begin position="162"/>
        <end position="187"/>
    </location>
</feature>
<feature type="transmembrane region" description="Helical" evidence="7">
    <location>
        <begin position="357"/>
        <end position="379"/>
    </location>
</feature>
<reference evidence="9 10" key="1">
    <citation type="submission" date="2022-05" db="EMBL/GenBank/DDBJ databases">
        <authorList>
            <consortium name="Genoscope - CEA"/>
            <person name="William W."/>
        </authorList>
    </citation>
    <scope>NUCLEOTIDE SEQUENCE [LARGE SCALE GENOMIC DNA]</scope>
</reference>
<evidence type="ECO:0000256" key="5">
    <source>
        <dbReference type="ARBA" id="ARBA00022989"/>
    </source>
</evidence>
<feature type="transmembrane region" description="Helical" evidence="7">
    <location>
        <begin position="391"/>
        <end position="414"/>
    </location>
</feature>
<evidence type="ECO:0000256" key="6">
    <source>
        <dbReference type="ARBA" id="ARBA00023136"/>
    </source>
</evidence>
<dbReference type="EMBL" id="CALNXI010000336">
    <property type="protein sequence ID" value="CAH3025097.1"/>
    <property type="molecule type" value="Genomic_DNA"/>
</dbReference>
<evidence type="ECO:0000313" key="10">
    <source>
        <dbReference type="Proteomes" id="UP001159427"/>
    </source>
</evidence>
<comment type="similarity">
    <text evidence="2 7">Belongs to the battenin family.</text>
</comment>
<evidence type="ECO:0000256" key="7">
    <source>
        <dbReference type="RuleBase" id="RU361113"/>
    </source>
</evidence>
<evidence type="ECO:0000256" key="8">
    <source>
        <dbReference type="SAM" id="MobiDB-lite"/>
    </source>
</evidence>
<evidence type="ECO:0000313" key="9">
    <source>
        <dbReference type="EMBL" id="CAH3025097.1"/>
    </source>
</evidence>
<organism evidence="9 10">
    <name type="scientific">Porites evermanni</name>
    <dbReference type="NCBI Taxonomy" id="104178"/>
    <lineage>
        <taxon>Eukaryota</taxon>
        <taxon>Metazoa</taxon>
        <taxon>Cnidaria</taxon>
        <taxon>Anthozoa</taxon>
        <taxon>Hexacorallia</taxon>
        <taxon>Scleractinia</taxon>
        <taxon>Fungiina</taxon>
        <taxon>Poritidae</taxon>
        <taxon>Porites</taxon>
    </lineage>
</organism>
<feature type="transmembrane region" description="Helical" evidence="7">
    <location>
        <begin position="326"/>
        <end position="351"/>
    </location>
</feature>
<dbReference type="PANTHER" id="PTHR10981:SF0">
    <property type="entry name" value="BATTENIN"/>
    <property type="match status" value="1"/>
</dbReference>
<evidence type="ECO:0000256" key="4">
    <source>
        <dbReference type="ARBA" id="ARBA00022692"/>
    </source>
</evidence>
<keyword evidence="7" id="KW-0458">Lysosome</keyword>
<evidence type="ECO:0000256" key="3">
    <source>
        <dbReference type="ARBA" id="ARBA00022448"/>
    </source>
</evidence>
<feature type="region of interest" description="Disordered" evidence="8">
    <location>
        <begin position="1"/>
        <end position="37"/>
    </location>
</feature>
<name>A0ABN8MAQ2_9CNID</name>
<dbReference type="InterPro" id="IPR036259">
    <property type="entry name" value="MFS_trans_sf"/>
</dbReference>